<sequence length="107" mass="11321">MIGINDTVTWYVIGGTVLLGIFAQAFKAAGIHPPLTIREIIVRSGVAGIAALTLGLILRGLGKLELHWALYMGLGGVIGYWGQEALAWAVTQVQHRAGTVVDQEKGA</sequence>
<name>A0ABN1BQ51_9DEIO</name>
<evidence type="ECO:0008006" key="4">
    <source>
        <dbReference type="Google" id="ProtNLM"/>
    </source>
</evidence>
<organism evidence="2 3">
    <name type="scientific">Deinococcus depolymerans</name>
    <dbReference type="NCBI Taxonomy" id="392408"/>
    <lineage>
        <taxon>Bacteria</taxon>
        <taxon>Thermotogati</taxon>
        <taxon>Deinococcota</taxon>
        <taxon>Deinococci</taxon>
        <taxon>Deinococcales</taxon>
        <taxon>Deinococcaceae</taxon>
        <taxon>Deinococcus</taxon>
    </lineage>
</organism>
<keyword evidence="3" id="KW-1185">Reference proteome</keyword>
<gene>
    <name evidence="2" type="ORF">GCM10008937_07940</name>
</gene>
<evidence type="ECO:0000313" key="2">
    <source>
        <dbReference type="EMBL" id="GAA0502733.1"/>
    </source>
</evidence>
<evidence type="ECO:0000313" key="3">
    <source>
        <dbReference type="Proteomes" id="UP001500191"/>
    </source>
</evidence>
<evidence type="ECO:0000256" key="1">
    <source>
        <dbReference type="SAM" id="Phobius"/>
    </source>
</evidence>
<keyword evidence="1" id="KW-0472">Membrane</keyword>
<reference evidence="2 3" key="1">
    <citation type="journal article" date="2019" name="Int. J. Syst. Evol. Microbiol.">
        <title>The Global Catalogue of Microorganisms (GCM) 10K type strain sequencing project: providing services to taxonomists for standard genome sequencing and annotation.</title>
        <authorList>
            <consortium name="The Broad Institute Genomics Platform"/>
            <consortium name="The Broad Institute Genome Sequencing Center for Infectious Disease"/>
            <person name="Wu L."/>
            <person name="Ma J."/>
        </authorList>
    </citation>
    <scope>NUCLEOTIDE SEQUENCE [LARGE SCALE GENOMIC DNA]</scope>
    <source>
        <strain evidence="2 3">JCM 14368</strain>
    </source>
</reference>
<proteinExistence type="predicted"/>
<comment type="caution">
    <text evidence="2">The sequence shown here is derived from an EMBL/GenBank/DDBJ whole genome shotgun (WGS) entry which is preliminary data.</text>
</comment>
<dbReference type="EMBL" id="BAAADB010000005">
    <property type="protein sequence ID" value="GAA0502733.1"/>
    <property type="molecule type" value="Genomic_DNA"/>
</dbReference>
<keyword evidence="1" id="KW-0812">Transmembrane</keyword>
<accession>A0ABN1BQ51</accession>
<feature type="transmembrane region" description="Helical" evidence="1">
    <location>
        <begin position="12"/>
        <end position="29"/>
    </location>
</feature>
<keyword evidence="1" id="KW-1133">Transmembrane helix</keyword>
<dbReference type="Proteomes" id="UP001500191">
    <property type="component" value="Unassembled WGS sequence"/>
</dbReference>
<dbReference type="RefSeq" id="WP_345449520.1">
    <property type="nucleotide sequence ID" value="NZ_BAABQW010000051.1"/>
</dbReference>
<feature type="transmembrane region" description="Helical" evidence="1">
    <location>
        <begin position="41"/>
        <end position="62"/>
    </location>
</feature>
<protein>
    <recommendedName>
        <fullName evidence="4">Holin</fullName>
    </recommendedName>
</protein>